<evidence type="ECO:0000313" key="4">
    <source>
        <dbReference type="Proteomes" id="UP001168363"/>
    </source>
</evidence>
<protein>
    <submittedName>
        <fullName evidence="3">Class F sortase</fullName>
    </submittedName>
</protein>
<keyword evidence="1" id="KW-0378">Hydrolase</keyword>
<proteinExistence type="predicted"/>
<reference evidence="3" key="1">
    <citation type="submission" date="2023-06" db="EMBL/GenBank/DDBJ databases">
        <title>Genome sequence of Nocardioides sp. SOB44.</title>
        <authorList>
            <person name="Zhang G."/>
        </authorList>
    </citation>
    <scope>NUCLEOTIDE SEQUENCE</scope>
    <source>
        <strain evidence="3">SOB44</strain>
    </source>
</reference>
<accession>A0ABT8TL35</accession>
<dbReference type="Gene3D" id="2.40.260.10">
    <property type="entry name" value="Sortase"/>
    <property type="match status" value="1"/>
</dbReference>
<dbReference type="EMBL" id="JAULSC010000002">
    <property type="protein sequence ID" value="MDO3394677.1"/>
    <property type="molecule type" value="Genomic_DNA"/>
</dbReference>
<dbReference type="Proteomes" id="UP001168363">
    <property type="component" value="Unassembled WGS sequence"/>
</dbReference>
<sequence length="211" mass="22153">MAETSLARRTTSWLLTGAAIALVAGGVVAWRDQEPVPAGASQQGAPAGEGASVAQTALPSPRRLEREPGSPRRLRVPDLGIDAPVVPVGTRRDTLIPPTDPQQVGWWGEGAEPGASTGRALLAGHTVSSGGGALDDLEDLGRGARVVVVGDEGRVAYEVETVRTLGKGRLAQQSERLFRQDGPARLVLLTCEDWDGEQYLSNVVVVARPAR</sequence>
<feature type="compositionally biased region" description="Low complexity" evidence="2">
    <location>
        <begin position="37"/>
        <end position="52"/>
    </location>
</feature>
<dbReference type="RefSeq" id="WP_302705694.1">
    <property type="nucleotide sequence ID" value="NZ_JAULSC010000002.1"/>
</dbReference>
<dbReference type="InterPro" id="IPR005754">
    <property type="entry name" value="Sortase"/>
</dbReference>
<organism evidence="3 4">
    <name type="scientific">Nocardioides cremeus</name>
    <dbReference type="NCBI Taxonomy" id="3058044"/>
    <lineage>
        <taxon>Bacteria</taxon>
        <taxon>Bacillati</taxon>
        <taxon>Actinomycetota</taxon>
        <taxon>Actinomycetes</taxon>
        <taxon>Propionibacteriales</taxon>
        <taxon>Nocardioidaceae</taxon>
        <taxon>Nocardioides</taxon>
    </lineage>
</organism>
<evidence type="ECO:0000313" key="3">
    <source>
        <dbReference type="EMBL" id="MDO3394677.1"/>
    </source>
</evidence>
<comment type="caution">
    <text evidence="3">The sequence shown here is derived from an EMBL/GenBank/DDBJ whole genome shotgun (WGS) entry which is preliminary data.</text>
</comment>
<dbReference type="Pfam" id="PF04203">
    <property type="entry name" value="Sortase"/>
    <property type="match status" value="1"/>
</dbReference>
<name>A0ABT8TL35_9ACTN</name>
<keyword evidence="4" id="KW-1185">Reference proteome</keyword>
<feature type="region of interest" description="Disordered" evidence="2">
    <location>
        <begin position="37"/>
        <end position="77"/>
    </location>
</feature>
<evidence type="ECO:0000256" key="1">
    <source>
        <dbReference type="ARBA" id="ARBA00022801"/>
    </source>
</evidence>
<dbReference type="SUPFAM" id="SSF63817">
    <property type="entry name" value="Sortase"/>
    <property type="match status" value="1"/>
</dbReference>
<dbReference type="InterPro" id="IPR023365">
    <property type="entry name" value="Sortase_dom-sf"/>
</dbReference>
<gene>
    <name evidence="3" type="ORF">QWJ41_03005</name>
</gene>
<dbReference type="InterPro" id="IPR042001">
    <property type="entry name" value="Sortase_F"/>
</dbReference>
<dbReference type="CDD" id="cd05829">
    <property type="entry name" value="Sortase_F"/>
    <property type="match status" value="1"/>
</dbReference>
<evidence type="ECO:0000256" key="2">
    <source>
        <dbReference type="SAM" id="MobiDB-lite"/>
    </source>
</evidence>